<keyword evidence="2" id="KW-0902">Two-component regulatory system</keyword>
<dbReference type="EMBL" id="CP042582">
    <property type="protein sequence ID" value="QEX23888.1"/>
    <property type="molecule type" value="Genomic_DNA"/>
</dbReference>
<sequence>MTVSGFKPDPMDSLAGRGDAAPARNGAPESENRLSENRASAPADPTAPAVTPPYPTPSGALARLIDSQLVMRILLVEDDQAAAAYISKALSESGHVVDHAATGRDGLYLATSGDYDAVVLDRMLPGLDGLSVLQAMRAADVETPVLILSALDKVDDRVKGLKAGGDDYLTKPFAFSELLARLEALGRRRKASTAETLLKVADLEMDLLKRSVKRAGREIDLQPREFKLLECLMRHADQVVTRTMLLENVWDYHFDPQTNVIDVHVSRLRQKIDKGFDRPLLHTVRGAGYSLRAAS</sequence>
<gene>
    <name evidence="11" type="ORF">FRZ61_38270</name>
</gene>
<dbReference type="InterPro" id="IPR001867">
    <property type="entry name" value="OmpR/PhoB-type_DNA-bd"/>
</dbReference>
<evidence type="ECO:0000256" key="5">
    <source>
        <dbReference type="ARBA" id="ARBA00023163"/>
    </source>
</evidence>
<evidence type="ECO:0000256" key="2">
    <source>
        <dbReference type="ARBA" id="ARBA00023012"/>
    </source>
</evidence>
<keyword evidence="1 6" id="KW-0597">Phosphoprotein</keyword>
<evidence type="ECO:0000256" key="4">
    <source>
        <dbReference type="ARBA" id="ARBA00023125"/>
    </source>
</evidence>
<evidence type="ECO:0000256" key="6">
    <source>
        <dbReference type="PROSITE-ProRule" id="PRU00169"/>
    </source>
</evidence>
<dbReference type="Pfam" id="PF00072">
    <property type="entry name" value="Response_reg"/>
    <property type="match status" value="1"/>
</dbReference>
<dbReference type="PANTHER" id="PTHR48111:SF76">
    <property type="entry name" value="TWO-COMPONENT RESPONSE REGULATOR"/>
    <property type="match status" value="1"/>
</dbReference>
<dbReference type="GO" id="GO:0006355">
    <property type="term" value="P:regulation of DNA-templated transcription"/>
    <property type="evidence" value="ECO:0007669"/>
    <property type="project" value="InterPro"/>
</dbReference>
<evidence type="ECO:0000259" key="10">
    <source>
        <dbReference type="PROSITE" id="PS51755"/>
    </source>
</evidence>
<dbReference type="InterPro" id="IPR001789">
    <property type="entry name" value="Sig_transdc_resp-reg_receiver"/>
</dbReference>
<evidence type="ECO:0000313" key="11">
    <source>
        <dbReference type="EMBL" id="QEX23888.1"/>
    </source>
</evidence>
<dbReference type="CDD" id="cd19935">
    <property type="entry name" value="REC_OmpR_CusR-like"/>
    <property type="match status" value="1"/>
</dbReference>
<evidence type="ECO:0000256" key="1">
    <source>
        <dbReference type="ARBA" id="ARBA00022553"/>
    </source>
</evidence>
<dbReference type="PROSITE" id="PS51755">
    <property type="entry name" value="OMPR_PHOB"/>
    <property type="match status" value="1"/>
</dbReference>
<dbReference type="FunFam" id="1.10.10.10:FF:000005">
    <property type="entry name" value="Two-component system response regulator"/>
    <property type="match status" value="1"/>
</dbReference>
<dbReference type="GO" id="GO:0032993">
    <property type="term" value="C:protein-DNA complex"/>
    <property type="evidence" value="ECO:0007669"/>
    <property type="project" value="TreeGrafter"/>
</dbReference>
<accession>A0A5J6N1R2</accession>
<dbReference type="GO" id="GO:0005829">
    <property type="term" value="C:cytosol"/>
    <property type="evidence" value="ECO:0007669"/>
    <property type="project" value="TreeGrafter"/>
</dbReference>
<dbReference type="FunFam" id="3.40.50.2300:FF:000002">
    <property type="entry name" value="DNA-binding response regulator PhoP"/>
    <property type="match status" value="1"/>
</dbReference>
<keyword evidence="3" id="KW-0805">Transcription regulation</keyword>
<name>A0A5J6N1R2_9PROT</name>
<dbReference type="GO" id="GO:0000976">
    <property type="term" value="F:transcription cis-regulatory region binding"/>
    <property type="evidence" value="ECO:0007669"/>
    <property type="project" value="TreeGrafter"/>
</dbReference>
<evidence type="ECO:0000256" key="7">
    <source>
        <dbReference type="PROSITE-ProRule" id="PRU01091"/>
    </source>
</evidence>
<dbReference type="PROSITE" id="PS50110">
    <property type="entry name" value="RESPONSE_REGULATORY"/>
    <property type="match status" value="1"/>
</dbReference>
<dbReference type="SMART" id="SM00862">
    <property type="entry name" value="Trans_reg_C"/>
    <property type="match status" value="1"/>
</dbReference>
<organism evidence="11 12">
    <name type="scientific">Hypericibacter adhaerens</name>
    <dbReference type="NCBI Taxonomy" id="2602016"/>
    <lineage>
        <taxon>Bacteria</taxon>
        <taxon>Pseudomonadati</taxon>
        <taxon>Pseudomonadota</taxon>
        <taxon>Alphaproteobacteria</taxon>
        <taxon>Rhodospirillales</taxon>
        <taxon>Dongiaceae</taxon>
        <taxon>Hypericibacter</taxon>
    </lineage>
</organism>
<dbReference type="SMART" id="SM00448">
    <property type="entry name" value="REC"/>
    <property type="match status" value="1"/>
</dbReference>
<feature type="compositionally biased region" description="Low complexity" evidence="8">
    <location>
        <begin position="39"/>
        <end position="49"/>
    </location>
</feature>
<feature type="domain" description="Response regulatory" evidence="9">
    <location>
        <begin position="72"/>
        <end position="186"/>
    </location>
</feature>
<dbReference type="AlphaFoldDB" id="A0A5J6N1R2"/>
<dbReference type="Gene3D" id="6.10.250.690">
    <property type="match status" value="1"/>
</dbReference>
<dbReference type="KEGG" id="hadh:FRZ61_38270"/>
<evidence type="ECO:0000313" key="12">
    <source>
        <dbReference type="Proteomes" id="UP000325797"/>
    </source>
</evidence>
<protein>
    <submittedName>
        <fullName evidence="11">DNA-binding response regulator</fullName>
    </submittedName>
</protein>
<dbReference type="GO" id="GO:0000156">
    <property type="term" value="F:phosphorelay response regulator activity"/>
    <property type="evidence" value="ECO:0007669"/>
    <property type="project" value="TreeGrafter"/>
</dbReference>
<evidence type="ECO:0000256" key="8">
    <source>
        <dbReference type="SAM" id="MobiDB-lite"/>
    </source>
</evidence>
<proteinExistence type="predicted"/>
<feature type="DNA-binding region" description="OmpR/PhoB-type" evidence="7">
    <location>
        <begin position="195"/>
        <end position="293"/>
    </location>
</feature>
<dbReference type="InterPro" id="IPR039420">
    <property type="entry name" value="WalR-like"/>
</dbReference>
<dbReference type="Gene3D" id="3.40.50.2300">
    <property type="match status" value="1"/>
</dbReference>
<dbReference type="CDD" id="cd00383">
    <property type="entry name" value="trans_reg_C"/>
    <property type="match status" value="1"/>
</dbReference>
<keyword evidence="5" id="KW-0804">Transcription</keyword>
<feature type="region of interest" description="Disordered" evidence="8">
    <location>
        <begin position="1"/>
        <end position="55"/>
    </location>
</feature>
<keyword evidence="4 7" id="KW-0238">DNA-binding</keyword>
<dbReference type="PANTHER" id="PTHR48111">
    <property type="entry name" value="REGULATOR OF RPOS"/>
    <property type="match status" value="1"/>
</dbReference>
<dbReference type="Pfam" id="PF00486">
    <property type="entry name" value="Trans_reg_C"/>
    <property type="match status" value="1"/>
</dbReference>
<reference evidence="11 12" key="1">
    <citation type="submission" date="2019-08" db="EMBL/GenBank/DDBJ databases">
        <title>Hyperibacter terrae gen. nov., sp. nov. and Hyperibacter viscosus sp. nov., two new members in the family Rhodospirillaceae isolated from the rhizosphere of Hypericum perforatum.</title>
        <authorList>
            <person name="Noviana Z."/>
        </authorList>
    </citation>
    <scope>NUCLEOTIDE SEQUENCE [LARGE SCALE GENOMIC DNA]</scope>
    <source>
        <strain evidence="11 12">R5959</strain>
    </source>
</reference>
<dbReference type="Proteomes" id="UP000325797">
    <property type="component" value="Chromosome"/>
</dbReference>
<dbReference type="SUPFAM" id="SSF52172">
    <property type="entry name" value="CheY-like"/>
    <property type="match status" value="1"/>
</dbReference>
<dbReference type="InterPro" id="IPR011006">
    <property type="entry name" value="CheY-like_superfamily"/>
</dbReference>
<dbReference type="Gene3D" id="1.10.10.10">
    <property type="entry name" value="Winged helix-like DNA-binding domain superfamily/Winged helix DNA-binding domain"/>
    <property type="match status" value="1"/>
</dbReference>
<feature type="modified residue" description="4-aspartylphosphate" evidence="6">
    <location>
        <position position="121"/>
    </location>
</feature>
<evidence type="ECO:0000256" key="3">
    <source>
        <dbReference type="ARBA" id="ARBA00023015"/>
    </source>
</evidence>
<keyword evidence="12" id="KW-1185">Reference proteome</keyword>
<dbReference type="InterPro" id="IPR036388">
    <property type="entry name" value="WH-like_DNA-bd_sf"/>
</dbReference>
<feature type="domain" description="OmpR/PhoB-type" evidence="10">
    <location>
        <begin position="195"/>
        <end position="293"/>
    </location>
</feature>
<evidence type="ECO:0000259" key="9">
    <source>
        <dbReference type="PROSITE" id="PS50110"/>
    </source>
</evidence>